<name>A0A0S4J0M1_BODSA</name>
<sequence length="314" mass="34682">MSSRSIRPKTSSSTITPAATTSSSYPRQQHHVVTPTPPPPPQQHLKTSNSLRSIMTSLPPHQVVREVISYLATCSSLSGSPLTILQREYLQFVDSSQTLSRGATSSSSAHARASKLIRGDNNQLQQQTEAVYVMSETTSSLRDVHTEYSALQEGYRRIALEANAKDRRIAALQTEVAKCQYDLQILRSGITSSHVVHASTVDDAELLHAAQELNLQLSEQLAAFEDNFDVGNFVEVRELLNAVGDLKKEKEVLIYKSSLLSEKLLEGGGIIADLQQQLAEATSSMEDLKSLMVTRDREIVLLRDELSHAMQNLR</sequence>
<feature type="compositionally biased region" description="Low complexity" evidence="1">
    <location>
        <begin position="1"/>
        <end position="24"/>
    </location>
</feature>
<dbReference type="EMBL" id="CYKH01000699">
    <property type="protein sequence ID" value="CUG21025.1"/>
    <property type="molecule type" value="Genomic_DNA"/>
</dbReference>
<gene>
    <name evidence="2" type="ORF">BSAL_75845</name>
</gene>
<evidence type="ECO:0000313" key="2">
    <source>
        <dbReference type="EMBL" id="CUG21025.1"/>
    </source>
</evidence>
<proteinExistence type="predicted"/>
<evidence type="ECO:0000313" key="3">
    <source>
        <dbReference type="Proteomes" id="UP000051952"/>
    </source>
</evidence>
<dbReference type="VEuPathDB" id="TriTrypDB:BSAL_75845"/>
<protein>
    <submittedName>
        <fullName evidence="2">Uncharacterized protein</fullName>
    </submittedName>
</protein>
<evidence type="ECO:0000256" key="1">
    <source>
        <dbReference type="SAM" id="MobiDB-lite"/>
    </source>
</evidence>
<organism evidence="2 3">
    <name type="scientific">Bodo saltans</name>
    <name type="common">Flagellated protozoan</name>
    <dbReference type="NCBI Taxonomy" id="75058"/>
    <lineage>
        <taxon>Eukaryota</taxon>
        <taxon>Discoba</taxon>
        <taxon>Euglenozoa</taxon>
        <taxon>Kinetoplastea</taxon>
        <taxon>Metakinetoplastina</taxon>
        <taxon>Eubodonida</taxon>
        <taxon>Bodonidae</taxon>
        <taxon>Bodo</taxon>
    </lineage>
</organism>
<accession>A0A0S4J0M1</accession>
<dbReference type="AlphaFoldDB" id="A0A0S4J0M1"/>
<keyword evidence="3" id="KW-1185">Reference proteome</keyword>
<reference evidence="3" key="1">
    <citation type="submission" date="2015-09" db="EMBL/GenBank/DDBJ databases">
        <authorList>
            <consortium name="Pathogen Informatics"/>
        </authorList>
    </citation>
    <scope>NUCLEOTIDE SEQUENCE [LARGE SCALE GENOMIC DNA]</scope>
    <source>
        <strain evidence="3">Lake Konstanz</strain>
    </source>
</reference>
<feature type="region of interest" description="Disordered" evidence="1">
    <location>
        <begin position="1"/>
        <end position="48"/>
    </location>
</feature>
<dbReference type="Proteomes" id="UP000051952">
    <property type="component" value="Unassembled WGS sequence"/>
</dbReference>